<reference evidence="4" key="1">
    <citation type="journal article" date="2016" name="Sci. Rep.">
        <title>Genetic characterization of two fully sequenced multi-drug resistant plasmids pP10164-2 and pP10164-3 from Leclercia adecarboxylata.</title>
        <authorList>
            <person name="Sun F."/>
            <person name="Zhou D."/>
            <person name="Sun Q."/>
            <person name="Luo W."/>
            <person name="Tong Y."/>
            <person name="Zhang D."/>
            <person name="Wang Q."/>
            <person name="Feng W."/>
            <person name="Chen W."/>
            <person name="Fan Y."/>
            <person name="Xia P."/>
        </authorList>
    </citation>
    <scope>NUCLEOTIDE SEQUENCE</scope>
    <source>
        <strain evidence="4">P10164</strain>
        <plasmid evidence="4">pP10164-3</plasmid>
    </source>
</reference>
<evidence type="ECO:0000256" key="1">
    <source>
        <dbReference type="SAM" id="MobiDB-lite"/>
    </source>
</evidence>
<dbReference type="InterPro" id="IPR005094">
    <property type="entry name" value="Endonuclease_MobA/VirD2"/>
</dbReference>
<evidence type="ECO:0000259" key="3">
    <source>
        <dbReference type="Pfam" id="PF22863"/>
    </source>
</evidence>
<accession>A0A2Z2E1I5</accession>
<feature type="domain" description="MobA/VirD2-like nuclease" evidence="2">
    <location>
        <begin position="88"/>
        <end position="205"/>
    </location>
</feature>
<geneLocation type="plasmid" evidence="4">
    <name>pP10164-3</name>
</geneLocation>
<dbReference type="InterPro" id="IPR054462">
    <property type="entry name" value="TraI_M"/>
</dbReference>
<feature type="domain" description="TraI-like middle" evidence="3">
    <location>
        <begin position="480"/>
        <end position="569"/>
    </location>
</feature>
<evidence type="ECO:0000259" key="2">
    <source>
        <dbReference type="Pfam" id="PF03432"/>
    </source>
</evidence>
<protein>
    <submittedName>
        <fullName evidence="4">Relaxase NikB</fullName>
    </submittedName>
</protein>
<organism evidence="4">
    <name type="scientific">Leclercia adecarboxylata</name>
    <dbReference type="NCBI Taxonomy" id="83655"/>
    <lineage>
        <taxon>Bacteria</taxon>
        <taxon>Pseudomonadati</taxon>
        <taxon>Pseudomonadota</taxon>
        <taxon>Gammaproteobacteria</taxon>
        <taxon>Enterobacterales</taxon>
        <taxon>Enterobacteriaceae</taxon>
        <taxon>Leclercia</taxon>
    </lineage>
</organism>
<gene>
    <name evidence="4" type="primary">nikB</name>
</gene>
<dbReference type="Pfam" id="PF22863">
    <property type="entry name" value="TraI_middle"/>
    <property type="match status" value="1"/>
</dbReference>
<evidence type="ECO:0000313" key="4">
    <source>
        <dbReference type="EMBL" id="API82649.1"/>
    </source>
</evidence>
<name>A0A2Z2E1I5_9ENTR</name>
<feature type="region of interest" description="Disordered" evidence="1">
    <location>
        <begin position="880"/>
        <end position="900"/>
    </location>
</feature>
<keyword evidence="4" id="KW-0614">Plasmid</keyword>
<dbReference type="RefSeq" id="WP_172688889.1">
    <property type="nucleotide sequence ID" value="NZ_KX710094.1"/>
</dbReference>
<sequence length="900" mass="102981">MIPVIPKKRKDGKSSFGDLVSYVSVRDEPQDDDLMEVIRASGTKADMPHSSRFSRLVDYATKLRDESFISLVDVMPDGGEWVNFYGVTCFHNCSSIESSAEEMEFTARKAKFARSKSDPVFHFILSWQSHESPRPEQIYDSVRHSLSRLGLSGHQFVSAVHTDTDNLHVHVAVNRVHPETGYLNWLSYSQEKLSKACRELELKHGFSPDNGCYVLAPDNRIVRRTSVERDRQSAWLHDRKPSLKEYIADTAVAGLREAPVTDWPSLHQRFAKAGLFIASDNGELKVKDGWDRKRPGVTLSSFGYSWSTDKLICKLGEFTPPAQDIFTQVPDVGRYDPDTVTMLSRPGRMTETETLNEYAVSRLRAPLIALYQDPAQRTMQAVHTLLAHSGLYLKEQHDCLVICDGYDQTRTPVRAERVWPALTKAVMNSYEGGWQPVPHDIFRQVPPAERFAGGGLKARPVSDREWAKLRTGSGPQGALKREIFSDKESLWSYAVSHCRQDLEALISSGKFTWERGHELLARQGLLLMREKQGLVVMDAYNHDQTPVKASHVHPDLTLVRAEPHAGAFVRVPSDIFERVAPVSRYNPELAVSDRDIPGMKRDPELRRQRREARAAARDDLKARYSAWRANWQRPDLHNREHWQAIHDECRMRKARIRAQQRDPLVRKLHYHIAELQRMQALIALKESVKAERLELIGQGKWYPPSYRQWVEVEALKGDRAAISQLRGWDYRDRRHDNTQSTSNQRCVVLCEPGSAPLYYNMPGLKPALQKNGSVRFSDTDTGQHVCTDYGDRVVFRNGSDFASLQRELNRVSPVLFARDPKMGFAPEGNDIQFNQALAEMVGWYNVYRAGEEDQVRISRPDVDRMREQCEAFFRNAEAEQNTPAYISHEPRNDWKPPFPR</sequence>
<proteinExistence type="predicted"/>
<dbReference type="Pfam" id="PF03432">
    <property type="entry name" value="Relaxase"/>
    <property type="match status" value="1"/>
</dbReference>
<dbReference type="EMBL" id="KX710094">
    <property type="protein sequence ID" value="API82649.1"/>
    <property type="molecule type" value="Genomic_DNA"/>
</dbReference>
<dbReference type="AlphaFoldDB" id="A0A2Z2E1I5"/>